<proteinExistence type="predicted"/>
<evidence type="ECO:0000256" key="3">
    <source>
        <dbReference type="ARBA" id="ARBA00022691"/>
    </source>
</evidence>
<organism evidence="5 6">
    <name type="scientific">Actinomadura sediminis</name>
    <dbReference type="NCBI Taxonomy" id="1038904"/>
    <lineage>
        <taxon>Bacteria</taxon>
        <taxon>Bacillati</taxon>
        <taxon>Actinomycetota</taxon>
        <taxon>Actinomycetes</taxon>
        <taxon>Streptosporangiales</taxon>
        <taxon>Thermomonosporaceae</taxon>
        <taxon>Actinomadura</taxon>
    </lineage>
</organism>
<evidence type="ECO:0000259" key="4">
    <source>
        <dbReference type="Pfam" id="PF13649"/>
    </source>
</evidence>
<comment type="caution">
    <text evidence="5">The sequence shown here is derived from an EMBL/GenBank/DDBJ whole genome shotgun (WGS) entry which is preliminary data.</text>
</comment>
<evidence type="ECO:0000256" key="2">
    <source>
        <dbReference type="ARBA" id="ARBA00022679"/>
    </source>
</evidence>
<dbReference type="GO" id="GO:0102208">
    <property type="term" value="F:2-polyprenyl-6-hydroxyphenol methylase activity"/>
    <property type="evidence" value="ECO:0007669"/>
    <property type="project" value="UniProtKB-EC"/>
</dbReference>
<feature type="domain" description="Methyltransferase" evidence="4">
    <location>
        <begin position="41"/>
        <end position="134"/>
    </location>
</feature>
<dbReference type="GO" id="GO:0061542">
    <property type="term" value="F:3-demethylubiquinol 3-O-methyltransferase activity"/>
    <property type="evidence" value="ECO:0007669"/>
    <property type="project" value="UniProtKB-EC"/>
</dbReference>
<dbReference type="InterPro" id="IPR041698">
    <property type="entry name" value="Methyltransf_25"/>
</dbReference>
<name>A0ABW3EI87_9ACTN</name>
<keyword evidence="1 5" id="KW-0489">Methyltransferase</keyword>
<keyword evidence="3" id="KW-0949">S-adenosyl-L-methionine</keyword>
<dbReference type="Pfam" id="PF13649">
    <property type="entry name" value="Methyltransf_25"/>
    <property type="match status" value="1"/>
</dbReference>
<gene>
    <name evidence="5" type="ORF">ACFQ11_06525</name>
</gene>
<dbReference type="SUPFAM" id="SSF53335">
    <property type="entry name" value="S-adenosyl-L-methionine-dependent methyltransferases"/>
    <property type="match status" value="1"/>
</dbReference>
<dbReference type="GO" id="GO:0032259">
    <property type="term" value="P:methylation"/>
    <property type="evidence" value="ECO:0007669"/>
    <property type="project" value="UniProtKB-KW"/>
</dbReference>
<dbReference type="CDD" id="cd02440">
    <property type="entry name" value="AdoMet_MTases"/>
    <property type="match status" value="1"/>
</dbReference>
<dbReference type="Gene3D" id="3.40.50.150">
    <property type="entry name" value="Vaccinia Virus protein VP39"/>
    <property type="match status" value="1"/>
</dbReference>
<keyword evidence="2 5" id="KW-0808">Transferase</keyword>
<evidence type="ECO:0000256" key="1">
    <source>
        <dbReference type="ARBA" id="ARBA00022603"/>
    </source>
</evidence>
<dbReference type="PANTHER" id="PTHR43464">
    <property type="entry name" value="METHYLTRANSFERASE"/>
    <property type="match status" value="1"/>
</dbReference>
<dbReference type="RefSeq" id="WP_378296955.1">
    <property type="nucleotide sequence ID" value="NZ_JBHTJA010000007.1"/>
</dbReference>
<evidence type="ECO:0000313" key="6">
    <source>
        <dbReference type="Proteomes" id="UP001596972"/>
    </source>
</evidence>
<dbReference type="Proteomes" id="UP001596972">
    <property type="component" value="Unassembled WGS sequence"/>
</dbReference>
<dbReference type="EC" id="2.1.1.222" evidence="5"/>
<protein>
    <submittedName>
        <fullName evidence="5">Class I SAM-dependent methyltransferase</fullName>
        <ecNumber evidence="5">2.1.1.222</ecNumber>
        <ecNumber evidence="5">2.1.1.64</ecNumber>
    </submittedName>
</protein>
<sequence length="209" mass="22752">MSNETEEFWEEHYRARDRVWSGNPNPVMVSVVEPLEPGTALDLGCGEGADAVWLARRGWTVTAVDVSTVALDRAAAHAEDAGVAPRVEFRRHDLGRDFPDGSYDLVSAQFLQSPLEWDRAAILRSAAAAVAPGGLLLIVEHAAAPPWSKHHDHRFPTADETFAGLALDASAWTTERCGVHEREATGPDGESGVLLDNVIAVRRRGRRAE</sequence>
<keyword evidence="6" id="KW-1185">Reference proteome</keyword>
<dbReference type="InterPro" id="IPR029063">
    <property type="entry name" value="SAM-dependent_MTases_sf"/>
</dbReference>
<evidence type="ECO:0000313" key="5">
    <source>
        <dbReference type="EMBL" id="MFD0900041.1"/>
    </source>
</evidence>
<dbReference type="EMBL" id="JBHTJA010000007">
    <property type="protein sequence ID" value="MFD0900041.1"/>
    <property type="molecule type" value="Genomic_DNA"/>
</dbReference>
<dbReference type="PANTHER" id="PTHR43464:SF19">
    <property type="entry name" value="UBIQUINONE BIOSYNTHESIS O-METHYLTRANSFERASE, MITOCHONDRIAL"/>
    <property type="match status" value="1"/>
</dbReference>
<reference evidence="6" key="1">
    <citation type="journal article" date="2019" name="Int. J. Syst. Evol. Microbiol.">
        <title>The Global Catalogue of Microorganisms (GCM) 10K type strain sequencing project: providing services to taxonomists for standard genome sequencing and annotation.</title>
        <authorList>
            <consortium name="The Broad Institute Genomics Platform"/>
            <consortium name="The Broad Institute Genome Sequencing Center for Infectious Disease"/>
            <person name="Wu L."/>
            <person name="Ma J."/>
        </authorList>
    </citation>
    <scope>NUCLEOTIDE SEQUENCE [LARGE SCALE GENOMIC DNA]</scope>
    <source>
        <strain evidence="6">JCM 31202</strain>
    </source>
</reference>
<dbReference type="EC" id="2.1.1.64" evidence="5"/>
<accession>A0ABW3EI87</accession>